<dbReference type="RefSeq" id="WP_257444776.1">
    <property type="nucleotide sequence ID" value="NZ_JANIPJ010000005.1"/>
</dbReference>
<organism evidence="2 3">
    <name type="scientific">Paenibacillus soyae</name>
    <dbReference type="NCBI Taxonomy" id="2969249"/>
    <lineage>
        <taxon>Bacteria</taxon>
        <taxon>Bacillati</taxon>
        <taxon>Bacillota</taxon>
        <taxon>Bacilli</taxon>
        <taxon>Bacillales</taxon>
        <taxon>Paenibacillaceae</taxon>
        <taxon>Paenibacillus</taxon>
    </lineage>
</organism>
<evidence type="ECO:0000313" key="2">
    <source>
        <dbReference type="EMBL" id="MCR2804010.1"/>
    </source>
</evidence>
<dbReference type="InterPro" id="IPR052171">
    <property type="entry name" value="NHEJ_LigD"/>
</dbReference>
<dbReference type="PANTHER" id="PTHR42705">
    <property type="entry name" value="BIFUNCTIONAL NON-HOMOLOGOUS END JOINING PROTEIN LIGD"/>
    <property type="match status" value="1"/>
</dbReference>
<dbReference type="Pfam" id="PF21686">
    <property type="entry name" value="LigD_Prim-Pol"/>
    <property type="match status" value="1"/>
</dbReference>
<reference evidence="2" key="1">
    <citation type="submission" date="2022-08" db="EMBL/GenBank/DDBJ databases">
        <title>The genomic sequence of strain Paenibacillus sp. SCIV0701.</title>
        <authorList>
            <person name="Zhao H."/>
        </authorList>
    </citation>
    <scope>NUCLEOTIDE SEQUENCE</scope>
    <source>
        <strain evidence="2">SCIV0701</strain>
    </source>
</reference>
<dbReference type="Proteomes" id="UP001141950">
    <property type="component" value="Unassembled WGS sequence"/>
</dbReference>
<gene>
    <name evidence="2" type="primary">ligD</name>
    <name evidence="2" type="ORF">NQZ67_08990</name>
</gene>
<sequence length="429" mass="47998">MKTRMRMQEVRPFPARRTPYAGDFIVLGYKASEDSFVAGIRRDGGIVPVGTFSQGMKPEEKQTLVQAIMANRSGNDGDGTVRVKPGICVELAFASVENGFLTSPAFRSFRLQVKWETCTWNRLITDNAIAGTEVSVTSQDKPLWPASRPPVDKEAYLAYLAQVAPVMLPFLANRLLTTIRYPHGVAGESFYQKNCPDYAPPFIRTGLQDGINYIICNDLITLMWLGNQNTIEYHLPFNRFGEEKPLEIVLDLDPPGRAYFPLAIKAAVEIRSILDSFGVIGFPKVSGNKGLQVHIPLNPGLNLTYDDARAFTAFVAQYLVERYPDSFTTERLKKNRGNRLYVDYIQHAAGKTIICPYSPRGNEHAGIATPLRWEEVNGSLTPETYSMPFVLRRLAEEGCAMADYFDTGNERIANVITLLREKAGAKRKR</sequence>
<name>A0A9X2MPD2_9BACL</name>
<dbReference type="AlphaFoldDB" id="A0A9X2MPD2"/>
<evidence type="ECO:0000313" key="3">
    <source>
        <dbReference type="Proteomes" id="UP001141950"/>
    </source>
</evidence>
<dbReference type="EC" id="6.5.1.1" evidence="2"/>
<keyword evidence="2" id="KW-0436">Ligase</keyword>
<keyword evidence="3" id="KW-1185">Reference proteome</keyword>
<dbReference type="GO" id="GO:0003910">
    <property type="term" value="F:DNA ligase (ATP) activity"/>
    <property type="evidence" value="ECO:0007669"/>
    <property type="project" value="UniProtKB-EC"/>
</dbReference>
<feature type="domain" description="DNA ligase D polymerase" evidence="1">
    <location>
        <begin position="153"/>
        <end position="400"/>
    </location>
</feature>
<accession>A0A9X2MPD2</accession>
<comment type="caution">
    <text evidence="2">The sequence shown here is derived from an EMBL/GenBank/DDBJ whole genome shotgun (WGS) entry which is preliminary data.</text>
</comment>
<evidence type="ECO:0000259" key="1">
    <source>
        <dbReference type="Pfam" id="PF21686"/>
    </source>
</evidence>
<proteinExistence type="predicted"/>
<dbReference type="Gene3D" id="3.90.920.10">
    <property type="entry name" value="DNA primase, PRIM domain"/>
    <property type="match status" value="1"/>
</dbReference>
<dbReference type="InterPro" id="IPR014145">
    <property type="entry name" value="LigD_pol_dom"/>
</dbReference>
<dbReference type="PANTHER" id="PTHR42705:SF2">
    <property type="entry name" value="BIFUNCTIONAL NON-HOMOLOGOUS END JOINING PROTEIN LIGD"/>
    <property type="match status" value="1"/>
</dbReference>
<dbReference type="NCBIfam" id="TIGR02778">
    <property type="entry name" value="ligD_pol"/>
    <property type="match status" value="1"/>
</dbReference>
<dbReference type="EMBL" id="JANIPJ010000005">
    <property type="protein sequence ID" value="MCR2804010.1"/>
    <property type="molecule type" value="Genomic_DNA"/>
</dbReference>
<protein>
    <submittedName>
        <fullName evidence="2">Non-homologous end-joining DNA ligase</fullName>
        <ecNumber evidence="2">6.5.1.1</ecNumber>
    </submittedName>
</protein>